<evidence type="ECO:0000313" key="2">
    <source>
        <dbReference type="Proteomes" id="UP001234297"/>
    </source>
</evidence>
<protein>
    <submittedName>
        <fullName evidence="1">Uncharacterized protein</fullName>
    </submittedName>
</protein>
<dbReference type="Proteomes" id="UP001234297">
    <property type="component" value="Chromosome 5"/>
</dbReference>
<gene>
    <name evidence="1" type="ORF">MRB53_016785</name>
</gene>
<dbReference type="EMBL" id="CM056813">
    <property type="protein sequence ID" value="KAJ8640091.1"/>
    <property type="molecule type" value="Genomic_DNA"/>
</dbReference>
<name>A0ACC2M2U5_PERAE</name>
<accession>A0ACC2M2U5</accession>
<proteinExistence type="predicted"/>
<comment type="caution">
    <text evidence="1">The sequence shown here is derived from an EMBL/GenBank/DDBJ whole genome shotgun (WGS) entry which is preliminary data.</text>
</comment>
<reference evidence="1 2" key="1">
    <citation type="journal article" date="2022" name="Hortic Res">
        <title>A haplotype resolved chromosomal level avocado genome allows analysis of novel avocado genes.</title>
        <authorList>
            <person name="Nath O."/>
            <person name="Fletcher S.J."/>
            <person name="Hayward A."/>
            <person name="Shaw L.M."/>
            <person name="Masouleh A.K."/>
            <person name="Furtado A."/>
            <person name="Henry R.J."/>
            <person name="Mitter N."/>
        </authorList>
    </citation>
    <scope>NUCLEOTIDE SEQUENCE [LARGE SCALE GENOMIC DNA]</scope>
    <source>
        <strain evidence="2">cv. Hass</strain>
    </source>
</reference>
<keyword evidence="2" id="KW-1185">Reference proteome</keyword>
<sequence length="262" mass="28996">MLLPARRQFNQQPRAYPRRPQHKNRPHPKHRHPALGQEQRNRREDHNWQHTVPNKAQAPVQIQIPITPRQHIEHNVQKERRDGHPPQNYAKMELSGEQLEEPEPHEEYERPRQVGVLMEIGVHPKRVHDRGGLAPDLAGVDAELFEEGELVIESNSGGGAAGEDGGGERGGGGSRSDVEGHEGYAGVCGARGLEGGGGEAALLHGAAGISDGREDDRGHVEFLRHGRGNDANSISKGMLGFVDWKKRGWELNLRMEIGVNKI</sequence>
<organism evidence="1 2">
    <name type="scientific">Persea americana</name>
    <name type="common">Avocado</name>
    <dbReference type="NCBI Taxonomy" id="3435"/>
    <lineage>
        <taxon>Eukaryota</taxon>
        <taxon>Viridiplantae</taxon>
        <taxon>Streptophyta</taxon>
        <taxon>Embryophyta</taxon>
        <taxon>Tracheophyta</taxon>
        <taxon>Spermatophyta</taxon>
        <taxon>Magnoliopsida</taxon>
        <taxon>Magnoliidae</taxon>
        <taxon>Laurales</taxon>
        <taxon>Lauraceae</taxon>
        <taxon>Persea</taxon>
    </lineage>
</organism>
<evidence type="ECO:0000313" key="1">
    <source>
        <dbReference type="EMBL" id="KAJ8640091.1"/>
    </source>
</evidence>